<dbReference type="PATRIC" id="fig|280505.15.peg.2174"/>
<dbReference type="SUPFAM" id="SSF53335">
    <property type="entry name" value="S-adenosyl-L-methionine-dependent methyltransferases"/>
    <property type="match status" value="1"/>
</dbReference>
<dbReference type="GO" id="GO:0003723">
    <property type="term" value="F:RNA binding"/>
    <property type="evidence" value="ECO:0007669"/>
    <property type="project" value="UniProtKB-KW"/>
</dbReference>
<gene>
    <name evidence="5" type="ORF">LBBP_02225</name>
</gene>
<dbReference type="Gene3D" id="3.40.50.150">
    <property type="entry name" value="Vaccinia Virus protein VP39"/>
    <property type="match status" value="1"/>
</dbReference>
<keyword evidence="5" id="KW-0808">Transferase</keyword>
<dbReference type="Proteomes" id="UP000058857">
    <property type="component" value="Chromosome 1"/>
</dbReference>
<dbReference type="AlphaFoldDB" id="A0A0S2IS49"/>
<dbReference type="CDD" id="cd00165">
    <property type="entry name" value="S4"/>
    <property type="match status" value="1"/>
</dbReference>
<dbReference type="InterPro" id="IPR004538">
    <property type="entry name" value="Hemolysin_A/TlyA"/>
</dbReference>
<dbReference type="InterPro" id="IPR047048">
    <property type="entry name" value="TlyA"/>
</dbReference>
<evidence type="ECO:0000256" key="3">
    <source>
        <dbReference type="PROSITE-ProRule" id="PRU00182"/>
    </source>
</evidence>
<evidence type="ECO:0000313" key="6">
    <source>
        <dbReference type="Proteomes" id="UP000058857"/>
    </source>
</evidence>
<protein>
    <submittedName>
        <fullName evidence="5">Ribosomal RNA large subunit methyltransferase J-like protein</fullName>
    </submittedName>
</protein>
<comment type="similarity">
    <text evidence="2">Belongs to the TlyA family.</text>
</comment>
<dbReference type="SUPFAM" id="SSF55174">
    <property type="entry name" value="Alpha-L RNA-binding motif"/>
    <property type="match status" value="1"/>
</dbReference>
<dbReference type="InterPro" id="IPR002942">
    <property type="entry name" value="S4_RNA-bd"/>
</dbReference>
<reference evidence="5 6" key="1">
    <citation type="journal article" date="2015" name="PLoS Negl. Trop. Dis.">
        <title>Distribution of Plasmids in Distinct Leptospira Pathogenic Species.</title>
        <authorList>
            <person name="Wang Y."/>
            <person name="Zhuang X."/>
            <person name="Zhong Y."/>
            <person name="Zhang C."/>
            <person name="Zhang Y."/>
            <person name="Zeng L."/>
            <person name="Zhu Y."/>
            <person name="He P."/>
            <person name="Dong K."/>
            <person name="Pal U."/>
            <person name="Guo X."/>
            <person name="Qin J."/>
        </authorList>
    </citation>
    <scope>NUCLEOTIDE SEQUENCE [LARGE SCALE GENOMIC DNA]</scope>
    <source>
        <strain evidence="5 6">56604</strain>
    </source>
</reference>
<evidence type="ECO:0000259" key="4">
    <source>
        <dbReference type="SMART" id="SM00363"/>
    </source>
</evidence>
<name>A0A0S2IS49_LEPBO</name>
<dbReference type="Pfam" id="PF01479">
    <property type="entry name" value="S4"/>
    <property type="match status" value="1"/>
</dbReference>
<dbReference type="PIRSF" id="PIRSF005578">
    <property type="entry name" value="TlyA"/>
    <property type="match status" value="1"/>
</dbReference>
<dbReference type="PANTHER" id="PTHR32319:SF0">
    <property type="entry name" value="BACTERIAL HEMOLYSIN-LIKE PROTEIN"/>
    <property type="match status" value="1"/>
</dbReference>
<evidence type="ECO:0000313" key="5">
    <source>
        <dbReference type="EMBL" id="ALO26479.1"/>
    </source>
</evidence>
<dbReference type="Pfam" id="PF01728">
    <property type="entry name" value="FtsJ"/>
    <property type="match status" value="1"/>
</dbReference>
<dbReference type="GO" id="GO:0032259">
    <property type="term" value="P:methylation"/>
    <property type="evidence" value="ECO:0007669"/>
    <property type="project" value="UniProtKB-KW"/>
</dbReference>
<dbReference type="InterPro" id="IPR029063">
    <property type="entry name" value="SAM-dependent_MTases_sf"/>
</dbReference>
<feature type="domain" description="RNA-binding S4" evidence="4">
    <location>
        <begin position="23"/>
        <end position="81"/>
    </location>
</feature>
<organism evidence="5">
    <name type="scientific">Leptospira borgpetersenii serovar Ballum</name>
    <dbReference type="NCBI Taxonomy" id="280505"/>
    <lineage>
        <taxon>Bacteria</taxon>
        <taxon>Pseudomonadati</taxon>
        <taxon>Spirochaetota</taxon>
        <taxon>Spirochaetia</taxon>
        <taxon>Leptospirales</taxon>
        <taxon>Leptospiraceae</taxon>
        <taxon>Leptospira</taxon>
    </lineage>
</organism>
<dbReference type="PROSITE" id="PS50889">
    <property type="entry name" value="S4"/>
    <property type="match status" value="1"/>
</dbReference>
<keyword evidence="1 3" id="KW-0694">RNA-binding</keyword>
<dbReference type="PANTHER" id="PTHR32319">
    <property type="entry name" value="BACTERIAL HEMOLYSIN-LIKE PROTEIN"/>
    <property type="match status" value="1"/>
</dbReference>
<dbReference type="SMART" id="SM00363">
    <property type="entry name" value="S4"/>
    <property type="match status" value="1"/>
</dbReference>
<proteinExistence type="inferred from homology"/>
<dbReference type="CDD" id="cd02440">
    <property type="entry name" value="AdoMet_MTases"/>
    <property type="match status" value="1"/>
</dbReference>
<dbReference type="InterPro" id="IPR036986">
    <property type="entry name" value="S4_RNA-bd_sf"/>
</dbReference>
<evidence type="ECO:0000256" key="2">
    <source>
        <dbReference type="ARBA" id="ARBA00029460"/>
    </source>
</evidence>
<dbReference type="InterPro" id="IPR002877">
    <property type="entry name" value="RNA_MeTrfase_FtsJ_dom"/>
</dbReference>
<dbReference type="Gene3D" id="3.10.290.10">
    <property type="entry name" value="RNA-binding S4 domain"/>
    <property type="match status" value="1"/>
</dbReference>
<sequence length="276" mass="31757">MFPRTKREHSFRGFRFTLAKEKIRLDVLLLERGLADSPEKSRSLILSGSVLVNEQKITKVGLKFPKDSEIKILNVIREYVSRGAYKLLRAFEIFPLRVDGKLCVDLGASTGGFTQVLLEKGAWKVFACDVGYGQLAEKLRNHPSVIVKDRFHLKRLSSSEIEWETNRFQAPHPESIVIVTDLSFISLRSVFPVFRKLREEKYIPKLECITLIKPQFESDKKNLTKGILRDPKIRIRIVRSLCSYLKKEIGGVILGLEWSPIEGRSGNKEILLYWKL</sequence>
<keyword evidence="5" id="KW-0489">Methyltransferase</keyword>
<dbReference type="GO" id="GO:0008168">
    <property type="term" value="F:methyltransferase activity"/>
    <property type="evidence" value="ECO:0007669"/>
    <property type="project" value="UniProtKB-KW"/>
</dbReference>
<evidence type="ECO:0000256" key="1">
    <source>
        <dbReference type="ARBA" id="ARBA00022884"/>
    </source>
</evidence>
<dbReference type="EMBL" id="CP012029">
    <property type="protein sequence ID" value="ALO26479.1"/>
    <property type="molecule type" value="Genomic_DNA"/>
</dbReference>
<accession>A0A0S2IS49</accession>